<dbReference type="InterPro" id="IPR044976">
    <property type="entry name" value="FIPS5/FIPS3-like"/>
</dbReference>
<evidence type="ECO:0000256" key="1">
    <source>
        <dbReference type="ARBA" id="ARBA00004123"/>
    </source>
</evidence>
<evidence type="ECO:0000256" key="2">
    <source>
        <dbReference type="ARBA" id="ARBA00007459"/>
    </source>
</evidence>
<name>A0A5P1ENM1_ASPOF</name>
<evidence type="ECO:0000256" key="5">
    <source>
        <dbReference type="SAM" id="MobiDB-lite"/>
    </source>
</evidence>
<feature type="compositionally biased region" description="Polar residues" evidence="5">
    <location>
        <begin position="403"/>
        <end position="423"/>
    </location>
</feature>
<evidence type="ECO:0000256" key="3">
    <source>
        <dbReference type="ARBA" id="ARBA00022664"/>
    </source>
</evidence>
<dbReference type="EMBL" id="CM007385">
    <property type="protein sequence ID" value="ONK67602.1"/>
    <property type="molecule type" value="Genomic_DNA"/>
</dbReference>
<feature type="compositionally biased region" description="Basic and acidic residues" evidence="5">
    <location>
        <begin position="14"/>
        <end position="48"/>
    </location>
</feature>
<dbReference type="GO" id="GO:0006397">
    <property type="term" value="P:mRNA processing"/>
    <property type="evidence" value="ECO:0007669"/>
    <property type="project" value="UniProtKB-KW"/>
</dbReference>
<dbReference type="PANTHER" id="PTHR36884">
    <property type="entry name" value="FIP1[III]-LIKE PROTEIN"/>
    <property type="match status" value="1"/>
</dbReference>
<reference evidence="8" key="1">
    <citation type="journal article" date="2017" name="Nat. Commun.">
        <title>The asparagus genome sheds light on the origin and evolution of a young Y chromosome.</title>
        <authorList>
            <person name="Harkess A."/>
            <person name="Zhou J."/>
            <person name="Xu C."/>
            <person name="Bowers J.E."/>
            <person name="Van der Hulst R."/>
            <person name="Ayyampalayam S."/>
            <person name="Mercati F."/>
            <person name="Riccardi P."/>
            <person name="McKain M.R."/>
            <person name="Kakrana A."/>
            <person name="Tang H."/>
            <person name="Ray J."/>
            <person name="Groenendijk J."/>
            <person name="Arikit S."/>
            <person name="Mathioni S.M."/>
            <person name="Nakano M."/>
            <person name="Shan H."/>
            <person name="Telgmann-Rauber A."/>
            <person name="Kanno A."/>
            <person name="Yue Z."/>
            <person name="Chen H."/>
            <person name="Li W."/>
            <person name="Chen Y."/>
            <person name="Xu X."/>
            <person name="Zhang Y."/>
            <person name="Luo S."/>
            <person name="Chen H."/>
            <person name="Gao J."/>
            <person name="Mao Z."/>
            <person name="Pires J.C."/>
            <person name="Luo M."/>
            <person name="Kudrna D."/>
            <person name="Wing R.A."/>
            <person name="Meyers B.C."/>
            <person name="Yi K."/>
            <person name="Kong H."/>
            <person name="Lavrijsen P."/>
            <person name="Sunseri F."/>
            <person name="Falavigna A."/>
            <person name="Ye Y."/>
            <person name="Leebens-Mack J.H."/>
            <person name="Chen G."/>
        </authorList>
    </citation>
    <scope>NUCLEOTIDE SEQUENCE [LARGE SCALE GENOMIC DNA]</scope>
    <source>
        <strain evidence="8">cv. DH0086</strain>
    </source>
</reference>
<proteinExistence type="inferred from homology"/>
<dbReference type="Gramene" id="ONK67602">
    <property type="protein sequence ID" value="ONK67602"/>
    <property type="gene ID" value="A4U43_C05F1790"/>
</dbReference>
<evidence type="ECO:0000313" key="7">
    <source>
        <dbReference type="EMBL" id="ONK67602.1"/>
    </source>
</evidence>
<feature type="region of interest" description="Disordered" evidence="5">
    <location>
        <begin position="403"/>
        <end position="439"/>
    </location>
</feature>
<feature type="region of interest" description="Disordered" evidence="5">
    <location>
        <begin position="458"/>
        <end position="490"/>
    </location>
</feature>
<feature type="compositionally biased region" description="Acidic residues" evidence="5">
    <location>
        <begin position="49"/>
        <end position="64"/>
    </location>
</feature>
<evidence type="ECO:0000256" key="4">
    <source>
        <dbReference type="ARBA" id="ARBA00023242"/>
    </source>
</evidence>
<keyword evidence="4" id="KW-0539">Nucleus</keyword>
<dbReference type="Proteomes" id="UP000243459">
    <property type="component" value="Chromosome 5"/>
</dbReference>
<keyword evidence="8" id="KW-1185">Reference proteome</keyword>
<gene>
    <name evidence="7" type="ORF">A4U43_C05F1790</name>
</gene>
<accession>A0A5P1ENM1</accession>
<feature type="compositionally biased region" description="Basic and acidic residues" evidence="5">
    <location>
        <begin position="424"/>
        <end position="439"/>
    </location>
</feature>
<feature type="compositionally biased region" description="Polar residues" evidence="5">
    <location>
        <begin position="460"/>
        <end position="469"/>
    </location>
</feature>
<comment type="similarity">
    <text evidence="2">Belongs to the FIP1 family.</text>
</comment>
<dbReference type="GO" id="GO:0005634">
    <property type="term" value="C:nucleus"/>
    <property type="evidence" value="ECO:0007669"/>
    <property type="project" value="UniProtKB-SubCell"/>
</dbReference>
<dbReference type="OMA" id="ESWKSYC"/>
<sequence length="1129" mass="129781">MDDMDDFGDLYGDLDCHVSDKEGDEIKPNPEKPESNRGEETLKSKEAADVEEDECSNSDSDDDDFRIVLNESECPRFQPSKGGVSNGIDEGDDCDKIADHLNNDQRSSDQFPPPPADESMQGMNVDHRSGRHVGSQFKGFLSIARASLSGRGAWDNPLMSCIQGSVSYNRDISVAAQTGVTFCLPRHRTIYDINIEAFEQKPWRHHGVDMTNYFNFDLNEESWKSYCESLNRLRKEAMILNGSPVHHISRLNQGERDSFASEPLKKEGRGLHMPKGRAIQVESSLGERMPSTDKWCPRARDSDVVIQIKMEGSAQDATVFCKNSFDCAENIGASTSGNNSNKRILSPHSDAQICKDSTDSVDKYSSCSDESNDREACRKTKSSVDCEKYEDKDLFKTDACTSGVGSDSGDQIPHHSTSSNLPSRSEESKDVHDVGKDTRLTKKTSVKELQDFIDPDYYLSNDSLSNATESDQEDIKDEARERDLSSGEYNHFSGTRFRSVTALNVSKDDEQTAGLVHRKRQNDMDLGNVRCKTRKQKSSYDADDLKEHLHSYGETKVSLSYKSRRHAVKNGSHKSFTKDSQKCDLVTHSGRNWDEEDCLVQGGCFRERHNEDQRRRCSLRAYPDRPLIENKVLFKENNSCSRMTKERVDEHWTSMEYGYDDLIHDHRYRKHYVQDPHGRHIDFHDVEEEKFDRHFYSTDGEIRSPERSRYYRRLNFEKNRSSKYIQNDAEHHLIDHRYKEPFNTGERDWRDASSSREHSCVSWRPSGRYVNHRSHIRDWQFKNKTNGHAGIMDLHHLSYEDNLEPYEDNLELNMEEYKSEEDVYYENIVSSVQLRRSNRLPKSNLHADDDDSKLKHFEQRSLPAGGRFLLERSLQHDNFQVRKTSLYGRRLLGDRQLNNARKRRVEETSTSDIREHVSILPHVARNELEAVGCRKAVNKHLNGFKGKLARRGIGVTAESKKAIGIGYKDSLVRNSRKVKETYKQEEIYPHISKAAGNHSHQTRLRGYKTKDSLDKLHVPQNDDDNEIEEGELIEESDKRNVVSLKKDWNSGKILEEVGKIADIYDNNRILQTLAKMEKRKERFKEPFASKQGLEKSFGPKNTDPKVGVSVVSDEIKQQRPARKRRWGGN</sequence>
<protein>
    <recommendedName>
        <fullName evidence="6">Pre-mRNA polyadenylation factor Fip1 domain-containing protein</fullName>
    </recommendedName>
</protein>
<dbReference type="AlphaFoldDB" id="A0A5P1ENM1"/>
<feature type="region of interest" description="Disordered" evidence="5">
    <location>
        <begin position="1"/>
        <end position="120"/>
    </location>
</feature>
<dbReference type="PANTHER" id="PTHR36884:SF4">
    <property type="entry name" value="FIP1[III]-LIKE PROTEIN"/>
    <property type="match status" value="1"/>
</dbReference>
<keyword evidence="3" id="KW-0507">mRNA processing</keyword>
<evidence type="ECO:0000313" key="8">
    <source>
        <dbReference type="Proteomes" id="UP000243459"/>
    </source>
</evidence>
<feature type="domain" description="Pre-mRNA polyadenylation factor Fip1" evidence="6">
    <location>
        <begin position="192"/>
        <end position="234"/>
    </location>
</feature>
<dbReference type="InterPro" id="IPR007854">
    <property type="entry name" value="Fip1_dom"/>
</dbReference>
<feature type="compositionally biased region" description="Basic residues" evidence="5">
    <location>
        <begin position="1119"/>
        <end position="1129"/>
    </location>
</feature>
<dbReference type="Pfam" id="PF05182">
    <property type="entry name" value="Fip1"/>
    <property type="match status" value="1"/>
</dbReference>
<feature type="compositionally biased region" description="Basic and acidic residues" evidence="5">
    <location>
        <begin position="94"/>
        <end position="107"/>
    </location>
</feature>
<evidence type="ECO:0000259" key="6">
    <source>
        <dbReference type="Pfam" id="PF05182"/>
    </source>
</evidence>
<comment type="subcellular location">
    <subcellularLocation>
        <location evidence="1">Nucleus</location>
    </subcellularLocation>
</comment>
<feature type="region of interest" description="Disordered" evidence="5">
    <location>
        <begin position="1085"/>
        <end position="1129"/>
    </location>
</feature>
<organism evidence="7 8">
    <name type="scientific">Asparagus officinalis</name>
    <name type="common">Garden asparagus</name>
    <dbReference type="NCBI Taxonomy" id="4686"/>
    <lineage>
        <taxon>Eukaryota</taxon>
        <taxon>Viridiplantae</taxon>
        <taxon>Streptophyta</taxon>
        <taxon>Embryophyta</taxon>
        <taxon>Tracheophyta</taxon>
        <taxon>Spermatophyta</taxon>
        <taxon>Magnoliopsida</taxon>
        <taxon>Liliopsida</taxon>
        <taxon>Asparagales</taxon>
        <taxon>Asparagaceae</taxon>
        <taxon>Asparagoideae</taxon>
        <taxon>Asparagus</taxon>
    </lineage>
</organism>